<organism evidence="2 3">
    <name type="scientific">Photobacterium jeanii</name>
    <dbReference type="NCBI Taxonomy" id="858640"/>
    <lineage>
        <taxon>Bacteria</taxon>
        <taxon>Pseudomonadati</taxon>
        <taxon>Pseudomonadota</taxon>
        <taxon>Gammaproteobacteria</taxon>
        <taxon>Vibrionales</taxon>
        <taxon>Vibrionaceae</taxon>
        <taxon>Photobacterium</taxon>
    </lineage>
</organism>
<gene>
    <name evidence="2" type="ORF">A3K86_19010</name>
</gene>
<dbReference type="PIRSF" id="PIRSF029288">
    <property type="entry name" value="SciE_ImpE"/>
    <property type="match status" value="1"/>
</dbReference>
<comment type="caution">
    <text evidence="2">The sequence shown here is derived from an EMBL/GenBank/DDBJ whole genome shotgun (WGS) entry which is preliminary data.</text>
</comment>
<dbReference type="OrthoDB" id="5416084at2"/>
<evidence type="ECO:0000313" key="2">
    <source>
        <dbReference type="EMBL" id="OAN11064.1"/>
    </source>
</evidence>
<dbReference type="STRING" id="858640.A3K86_19010"/>
<dbReference type="RefSeq" id="WP_068335109.1">
    <property type="nucleotide sequence ID" value="NZ_LVHF01000033.1"/>
</dbReference>
<sequence length="270" mass="30361">MKNLNVRLREESLNVIIADFIEKLKLNPTDCDLRCSFIELLCIDGQFERADQQVSLLIKQRPEYLVGGNNLRQLIHAAQSRIDYFNGHASAQLLVGETETFEHFVALNMARLSNDIEDIEQRTTQLEATRKVARLKVNGKVHEDCRELDDSLAGYLELFGTDGGYYLVPFDAIDRLEFKPVTSLIELVWRKVDIEVAGGPSGDAFVPITYIASETDAQKLGRETDWLEISGTQTVVGQGLKMWLVGEEAIALSQCEVVEAEEKRQVVTEA</sequence>
<dbReference type="EMBL" id="LVHF01000033">
    <property type="protein sequence ID" value="OAN11064.1"/>
    <property type="molecule type" value="Genomic_DNA"/>
</dbReference>
<dbReference type="InterPro" id="IPR011990">
    <property type="entry name" value="TPR-like_helical_dom_sf"/>
</dbReference>
<dbReference type="Proteomes" id="UP000078503">
    <property type="component" value="Unassembled WGS sequence"/>
</dbReference>
<feature type="coiled-coil region" evidence="1">
    <location>
        <begin position="109"/>
        <end position="136"/>
    </location>
</feature>
<reference evidence="2 3" key="1">
    <citation type="submission" date="2016-03" db="EMBL/GenBank/DDBJ databases">
        <title>Photobacterium proteolyticum sp. nov. a protease producing bacterium isolated from ocean sediments of Laizhou Bay.</title>
        <authorList>
            <person name="Li Y."/>
        </authorList>
    </citation>
    <scope>NUCLEOTIDE SEQUENCE [LARGE SCALE GENOMIC DNA]</scope>
    <source>
        <strain evidence="2 3">R-40508</strain>
    </source>
</reference>
<evidence type="ECO:0000256" key="1">
    <source>
        <dbReference type="SAM" id="Coils"/>
    </source>
</evidence>
<protein>
    <recommendedName>
        <fullName evidence="4">Protein of avirulence locus ImpE</fullName>
    </recommendedName>
</protein>
<name>A0A178K2V4_9GAMM</name>
<dbReference type="SUPFAM" id="SSF144059">
    <property type="entry name" value="ImpE-like"/>
    <property type="match status" value="1"/>
</dbReference>
<dbReference type="Pfam" id="PF07024">
    <property type="entry name" value="ImpE"/>
    <property type="match status" value="1"/>
</dbReference>
<dbReference type="Gene3D" id="1.25.40.10">
    <property type="entry name" value="Tetratricopeptide repeat domain"/>
    <property type="match status" value="1"/>
</dbReference>
<evidence type="ECO:0008006" key="4">
    <source>
        <dbReference type="Google" id="ProtNLM"/>
    </source>
</evidence>
<keyword evidence="3" id="KW-1185">Reference proteome</keyword>
<keyword evidence="1" id="KW-0175">Coiled coil</keyword>
<dbReference type="InterPro" id="IPR009211">
    <property type="entry name" value="TagJ"/>
</dbReference>
<accession>A0A178K2V4</accession>
<proteinExistence type="predicted"/>
<evidence type="ECO:0000313" key="3">
    <source>
        <dbReference type="Proteomes" id="UP000078503"/>
    </source>
</evidence>
<dbReference type="AlphaFoldDB" id="A0A178K2V4"/>